<dbReference type="PANTHER" id="PTHR43798:SF31">
    <property type="entry name" value="AB HYDROLASE SUPERFAMILY PROTEIN YCLE"/>
    <property type="match status" value="1"/>
</dbReference>
<evidence type="ECO:0000256" key="1">
    <source>
        <dbReference type="ARBA" id="ARBA00022801"/>
    </source>
</evidence>
<dbReference type="AlphaFoldDB" id="A0A5C4T7J2"/>
<dbReference type="Proteomes" id="UP000307943">
    <property type="component" value="Unassembled WGS sequence"/>
</dbReference>
<protein>
    <submittedName>
        <fullName evidence="4">Alpha/beta hydrolase</fullName>
    </submittedName>
</protein>
<reference evidence="4 5" key="1">
    <citation type="submission" date="2019-05" db="EMBL/GenBank/DDBJ databases">
        <title>We sequenced the genome of Paenibacillus hemerocallicola KCTC 33185 for further insight into its adaptation and study the phylogeny of Paenibacillus.</title>
        <authorList>
            <person name="Narsing Rao M.P."/>
        </authorList>
    </citation>
    <scope>NUCLEOTIDE SEQUENCE [LARGE SCALE GENOMIC DNA]</scope>
    <source>
        <strain evidence="4 5">KCTC 33185</strain>
    </source>
</reference>
<keyword evidence="1 4" id="KW-0378">Hydrolase</keyword>
<evidence type="ECO:0000313" key="4">
    <source>
        <dbReference type="EMBL" id="TNJ65053.1"/>
    </source>
</evidence>
<proteinExistence type="predicted"/>
<dbReference type="RefSeq" id="WP_139603393.1">
    <property type="nucleotide sequence ID" value="NZ_VDCQ01000022.1"/>
</dbReference>
<dbReference type="EMBL" id="VDCQ01000022">
    <property type="protein sequence ID" value="TNJ65053.1"/>
    <property type="molecule type" value="Genomic_DNA"/>
</dbReference>
<evidence type="ECO:0000259" key="3">
    <source>
        <dbReference type="Pfam" id="PF00561"/>
    </source>
</evidence>
<dbReference type="SUPFAM" id="SSF53474">
    <property type="entry name" value="alpha/beta-Hydrolases"/>
    <property type="match status" value="1"/>
</dbReference>
<feature type="region of interest" description="Disordered" evidence="2">
    <location>
        <begin position="261"/>
        <end position="294"/>
    </location>
</feature>
<dbReference type="InterPro" id="IPR050266">
    <property type="entry name" value="AB_hydrolase_sf"/>
</dbReference>
<evidence type="ECO:0000313" key="5">
    <source>
        <dbReference type="Proteomes" id="UP000307943"/>
    </source>
</evidence>
<keyword evidence="5" id="KW-1185">Reference proteome</keyword>
<comment type="caution">
    <text evidence="4">The sequence shown here is derived from an EMBL/GenBank/DDBJ whole genome shotgun (WGS) entry which is preliminary data.</text>
</comment>
<sequence length="294" mass="32445">MPSAAINGTVIHYQVHGKGTPIVFIHPPLLTSANFRYQQVQLAGEFSVITFDIRGHGKSNASKAPLTYALIVEDIKQLLDHLGIRKAYICGYSTGGSIALEALLTHPERFDGGILVSAMSEVSDIVLKSRIRIAAGLSGMKTMTKVLMRGITWGNADSGLTYRNLLQDAKRGNAANIHQFYKYSLRYNCTGRLSELRAPVLLVYGEKDGGFKRYREKLEKELPECEVHVLDGEKHQIPTKAAAEMNEIIRRWIRARKRLATPDRATAQATGEPEYAAQVPAPGTASRAEEQAEL</sequence>
<dbReference type="PANTHER" id="PTHR43798">
    <property type="entry name" value="MONOACYLGLYCEROL LIPASE"/>
    <property type="match status" value="1"/>
</dbReference>
<accession>A0A5C4T7J2</accession>
<dbReference type="InterPro" id="IPR000073">
    <property type="entry name" value="AB_hydrolase_1"/>
</dbReference>
<dbReference type="Pfam" id="PF00561">
    <property type="entry name" value="Abhydrolase_1"/>
    <property type="match status" value="1"/>
</dbReference>
<feature type="domain" description="AB hydrolase-1" evidence="3">
    <location>
        <begin position="21"/>
        <end position="235"/>
    </location>
</feature>
<dbReference type="PRINTS" id="PR00111">
    <property type="entry name" value="ABHYDROLASE"/>
</dbReference>
<dbReference type="Gene3D" id="3.40.50.1820">
    <property type="entry name" value="alpha/beta hydrolase"/>
    <property type="match status" value="1"/>
</dbReference>
<dbReference type="GO" id="GO:0016020">
    <property type="term" value="C:membrane"/>
    <property type="evidence" value="ECO:0007669"/>
    <property type="project" value="TreeGrafter"/>
</dbReference>
<name>A0A5C4T7J2_9BACL</name>
<evidence type="ECO:0000256" key="2">
    <source>
        <dbReference type="SAM" id="MobiDB-lite"/>
    </source>
</evidence>
<dbReference type="InterPro" id="IPR029058">
    <property type="entry name" value="AB_hydrolase_fold"/>
</dbReference>
<dbReference type="GO" id="GO:0016787">
    <property type="term" value="F:hydrolase activity"/>
    <property type="evidence" value="ECO:0007669"/>
    <property type="project" value="UniProtKB-KW"/>
</dbReference>
<dbReference type="OrthoDB" id="6191536at2"/>
<gene>
    <name evidence="4" type="ORF">FE784_16845</name>
</gene>
<organism evidence="4 5">
    <name type="scientific">Paenibacillus hemerocallicola</name>
    <dbReference type="NCBI Taxonomy" id="1172614"/>
    <lineage>
        <taxon>Bacteria</taxon>
        <taxon>Bacillati</taxon>
        <taxon>Bacillota</taxon>
        <taxon>Bacilli</taxon>
        <taxon>Bacillales</taxon>
        <taxon>Paenibacillaceae</taxon>
        <taxon>Paenibacillus</taxon>
    </lineage>
</organism>